<accession>A0JCS9</accession>
<name>A0JCS9_GLYIN</name>
<reference evidence="3" key="1">
    <citation type="submission" date="2007-01" db="EMBL/GenBank/DDBJ databases">
        <title>Direct Submission.</title>
        <authorList>
            <person name="Desjardins C.A."/>
            <person name="Gundersen-Rindal D.E."/>
            <person name="Hostetler J.B."/>
            <person name="Tallon L.J."/>
            <person name="Utterback T.R."/>
            <person name="Fuester R.W."/>
            <person name="Schatz M.C."/>
            <person name="Pedroni M.J."/>
            <person name="Fadrosh D.W."/>
            <person name="Haas B.J."/>
            <person name="Toms B.S."/>
            <person name="Chen D."/>
            <person name="Nene V."/>
        </authorList>
    </citation>
    <scope>NUCLEOTIDE SEQUENCE</scope>
</reference>
<gene>
    <name evidence="3" type="ORF">GIP_L1_00380</name>
</gene>
<feature type="chain" id="PRO_5002625253" evidence="2">
    <location>
        <begin position="23"/>
        <end position="165"/>
    </location>
</feature>
<keyword evidence="1" id="KW-0472">Membrane</keyword>
<keyword evidence="1" id="KW-0812">Transmembrane</keyword>
<evidence type="ECO:0000313" key="3">
    <source>
        <dbReference type="EMBL" id="ABK57024.1"/>
    </source>
</evidence>
<feature type="signal peptide" evidence="2">
    <location>
        <begin position="1"/>
        <end position="22"/>
    </location>
</feature>
<evidence type="ECO:0000256" key="1">
    <source>
        <dbReference type="SAM" id="Phobius"/>
    </source>
</evidence>
<dbReference type="EMBL" id="AC191960">
    <property type="protein sequence ID" value="ABK57024.1"/>
    <property type="molecule type" value="Genomic_DNA"/>
</dbReference>
<protein>
    <submittedName>
        <fullName evidence="3">Uncharacterized protein</fullName>
    </submittedName>
</protein>
<keyword evidence="2" id="KW-0732">Signal</keyword>
<organism evidence="3">
    <name type="scientific">Glyptapanteles indiensis</name>
    <name type="common">Parasitoid wasp</name>
    <dbReference type="NCBI Taxonomy" id="92994"/>
    <lineage>
        <taxon>Eukaryota</taxon>
        <taxon>Metazoa</taxon>
        <taxon>Ecdysozoa</taxon>
        <taxon>Arthropoda</taxon>
        <taxon>Hexapoda</taxon>
        <taxon>Insecta</taxon>
        <taxon>Pterygota</taxon>
        <taxon>Neoptera</taxon>
        <taxon>Endopterygota</taxon>
        <taxon>Hymenoptera</taxon>
        <taxon>Apocrita</taxon>
        <taxon>Ichneumonoidea</taxon>
        <taxon>Braconidae</taxon>
        <taxon>Microgastrinae</taxon>
        <taxon>Glyptapanteles</taxon>
    </lineage>
</organism>
<dbReference type="AlphaFoldDB" id="A0JCS9"/>
<feature type="transmembrane region" description="Helical" evidence="1">
    <location>
        <begin position="122"/>
        <end position="143"/>
    </location>
</feature>
<proteinExistence type="predicted"/>
<evidence type="ECO:0000256" key="2">
    <source>
        <dbReference type="SAM" id="SignalP"/>
    </source>
</evidence>
<keyword evidence="1" id="KW-1133">Transmembrane helix</keyword>
<sequence length="165" mass="18663">MIVLKAVVVLCVFILRVSWTQAMPDGKKTVEEGRESLFFTYVERLFTQKSTPSPMTAEDRSSKVSTSRSIRSAEEDRFTAAAVPGTMTTKDQSGFIKFLPIVLLFRTAREKMADVDLTPMTILLLVAFVLIVVYIFVISSYLLRKTSQKRYDVKQPPIQLCKLVS</sequence>